<dbReference type="EMBL" id="PVNK01000047">
    <property type="protein sequence ID" value="PRQ04264.1"/>
    <property type="molecule type" value="Genomic_DNA"/>
</dbReference>
<feature type="signal peptide" evidence="2">
    <location>
        <begin position="1"/>
        <end position="27"/>
    </location>
</feature>
<evidence type="ECO:0000256" key="1">
    <source>
        <dbReference type="SAM" id="MobiDB-lite"/>
    </source>
</evidence>
<proteinExistence type="predicted"/>
<accession>A0A2S9YGN5</accession>
<dbReference type="Proteomes" id="UP000237968">
    <property type="component" value="Unassembled WGS sequence"/>
</dbReference>
<dbReference type="AlphaFoldDB" id="A0A2S9YGN5"/>
<dbReference type="NCBIfam" id="TIGR03901">
    <property type="entry name" value="MYXO-CTERM"/>
    <property type="match status" value="1"/>
</dbReference>
<keyword evidence="4" id="KW-1185">Reference proteome</keyword>
<evidence type="ECO:0000313" key="4">
    <source>
        <dbReference type="Proteomes" id="UP000237968"/>
    </source>
</evidence>
<evidence type="ECO:0000256" key="2">
    <source>
        <dbReference type="SAM" id="SignalP"/>
    </source>
</evidence>
<feature type="region of interest" description="Disordered" evidence="1">
    <location>
        <begin position="286"/>
        <end position="353"/>
    </location>
</feature>
<comment type="caution">
    <text evidence="3">The sequence shown here is derived from an EMBL/GenBank/DDBJ whole genome shotgun (WGS) entry which is preliminary data.</text>
</comment>
<reference evidence="3 4" key="1">
    <citation type="submission" date="2018-03" db="EMBL/GenBank/DDBJ databases">
        <title>Draft Genome Sequences of the Obligatory Marine Myxobacteria Enhygromyxa salina SWB005.</title>
        <authorList>
            <person name="Poehlein A."/>
            <person name="Moghaddam J.A."/>
            <person name="Harms H."/>
            <person name="Alanjari M."/>
            <person name="Koenig G.M."/>
            <person name="Daniel R."/>
            <person name="Schaeberle T.F."/>
        </authorList>
    </citation>
    <scope>NUCLEOTIDE SEQUENCE [LARGE SCALE GENOMIC DNA]</scope>
    <source>
        <strain evidence="3 4">SWB005</strain>
    </source>
</reference>
<organism evidence="3 4">
    <name type="scientific">Enhygromyxa salina</name>
    <dbReference type="NCBI Taxonomy" id="215803"/>
    <lineage>
        <taxon>Bacteria</taxon>
        <taxon>Pseudomonadati</taxon>
        <taxon>Myxococcota</taxon>
        <taxon>Polyangia</taxon>
        <taxon>Nannocystales</taxon>
        <taxon>Nannocystaceae</taxon>
        <taxon>Enhygromyxa</taxon>
    </lineage>
</organism>
<sequence length="374" mass="39819">MTWRLLSVSTGVAALCAVCLTPASASAIGPEEQSDFSPTYEEQLLGFEDAAVDTGWVPANSPVQLRLFADAANSVMIDLPGIAYYDWQTEELRFEGDPMAGFFEYDVGLDLVASVKVDVSLAQWESDLLGPYDWGIQAVEMFTPYLLEGNPDRPVTITDKSGALDLVSIPLVPDIVILSGNLDIALFVDIEASLECNRIEVLGTDGEISSFTIEGESQWIDPGEGPEDLVLPATAFCQLRTMPTLIIYPHLAVSVLFDDYDVGGIEIPVDLPVVDEEIAFETIDLSFPYWEEPEPEPGDGDGDPAGDEGGDTGDDDGGLDETGGETGTGGDDLGQLEDGGCNCATETAPGRGLGWSALGLLALVGLRRRRAGSN</sequence>
<protein>
    <submittedName>
        <fullName evidence="3">Uncharacterized protein</fullName>
    </submittedName>
</protein>
<gene>
    <name evidence="3" type="ORF">ENSA5_09130</name>
</gene>
<name>A0A2S9YGN5_9BACT</name>
<feature type="chain" id="PRO_5015450111" evidence="2">
    <location>
        <begin position="28"/>
        <end position="374"/>
    </location>
</feature>
<dbReference type="InterPro" id="IPR024038">
    <property type="entry name" value="MYXO-CTERM"/>
</dbReference>
<evidence type="ECO:0000313" key="3">
    <source>
        <dbReference type="EMBL" id="PRQ04264.1"/>
    </source>
</evidence>
<feature type="compositionally biased region" description="Acidic residues" evidence="1">
    <location>
        <begin position="291"/>
        <end position="323"/>
    </location>
</feature>
<keyword evidence="2" id="KW-0732">Signal</keyword>